<comment type="catalytic activity">
    <reaction evidence="7">
        <text>adenosine + H2O + H(+) = inosine + NH4(+)</text>
        <dbReference type="Rhea" id="RHEA:24408"/>
        <dbReference type="ChEBI" id="CHEBI:15377"/>
        <dbReference type="ChEBI" id="CHEBI:15378"/>
        <dbReference type="ChEBI" id="CHEBI:16335"/>
        <dbReference type="ChEBI" id="CHEBI:17596"/>
        <dbReference type="ChEBI" id="CHEBI:28938"/>
        <dbReference type="EC" id="3.5.4.4"/>
    </reaction>
    <physiologicalReaction direction="left-to-right" evidence="7">
        <dbReference type="Rhea" id="RHEA:24409"/>
    </physiologicalReaction>
</comment>
<feature type="binding site" evidence="9">
    <location>
        <position position="178"/>
    </location>
    <ligand>
        <name>substrate</name>
    </ligand>
</feature>
<comment type="catalytic activity">
    <reaction evidence="8">
        <text>2'-deoxyadenosine + H2O + H(+) = 2'-deoxyinosine + NH4(+)</text>
        <dbReference type="Rhea" id="RHEA:28190"/>
        <dbReference type="ChEBI" id="CHEBI:15377"/>
        <dbReference type="ChEBI" id="CHEBI:15378"/>
        <dbReference type="ChEBI" id="CHEBI:17256"/>
        <dbReference type="ChEBI" id="CHEBI:28938"/>
        <dbReference type="ChEBI" id="CHEBI:28997"/>
        <dbReference type="EC" id="3.5.4.4"/>
    </reaction>
    <physiologicalReaction direction="left-to-right" evidence="8">
        <dbReference type="Rhea" id="RHEA:28191"/>
    </physiologicalReaction>
</comment>
<dbReference type="RefSeq" id="WP_219870399.1">
    <property type="nucleotide sequence ID" value="NZ_JAHZIJ010000001.1"/>
</dbReference>
<dbReference type="SUPFAM" id="SSF51556">
    <property type="entry name" value="Metallo-dependent hydrolases"/>
    <property type="match status" value="1"/>
</dbReference>
<keyword evidence="3 9" id="KW-0378">Hydrolase</keyword>
<dbReference type="CDD" id="cd01320">
    <property type="entry name" value="ADA"/>
    <property type="match status" value="1"/>
</dbReference>
<evidence type="ECO:0000313" key="11">
    <source>
        <dbReference type="EMBL" id="MBW7473144.1"/>
    </source>
</evidence>
<evidence type="ECO:0000256" key="4">
    <source>
        <dbReference type="ARBA" id="ARBA00022833"/>
    </source>
</evidence>
<feature type="domain" description="Adenosine deaminase" evidence="10">
    <location>
        <begin position="15"/>
        <end position="338"/>
    </location>
</feature>
<evidence type="ECO:0000256" key="7">
    <source>
        <dbReference type="ARBA" id="ARBA00047989"/>
    </source>
</evidence>
<dbReference type="PANTHER" id="PTHR11409:SF43">
    <property type="entry name" value="ADENOSINE DEAMINASE"/>
    <property type="match status" value="1"/>
</dbReference>
<reference evidence="11 12" key="1">
    <citation type="submission" date="2021-07" db="EMBL/GenBank/DDBJ databases">
        <title>Paenibacillus radiodurans sp. nov., isolated from the southeastern edge of Tengger Desert.</title>
        <authorList>
            <person name="Zhang G."/>
        </authorList>
    </citation>
    <scope>NUCLEOTIDE SEQUENCE [LARGE SCALE GENOMIC DNA]</scope>
    <source>
        <strain evidence="11 12">DT7-4</strain>
    </source>
</reference>
<evidence type="ECO:0000256" key="6">
    <source>
        <dbReference type="ARBA" id="ARBA00031852"/>
    </source>
</evidence>
<dbReference type="NCBIfam" id="TIGR01430">
    <property type="entry name" value="aden_deam"/>
    <property type="match status" value="1"/>
</dbReference>
<keyword evidence="4 9" id="KW-0862">Zinc</keyword>
<dbReference type="InterPro" id="IPR028893">
    <property type="entry name" value="A_deaminase"/>
</dbReference>
<evidence type="ECO:0000259" key="10">
    <source>
        <dbReference type="Pfam" id="PF00962"/>
    </source>
</evidence>
<comment type="function">
    <text evidence="9">Catalyzes the hydrolytic deamination of adenosine and 2-deoxyadenosine.</text>
</comment>
<comment type="cofactor">
    <cofactor evidence="9">
        <name>Zn(2+)</name>
        <dbReference type="ChEBI" id="CHEBI:29105"/>
    </cofactor>
    <text evidence="9">Binds 1 zinc ion per subunit.</text>
</comment>
<feature type="binding site" evidence="9">
    <location>
        <position position="22"/>
    </location>
    <ligand>
        <name>Zn(2+)</name>
        <dbReference type="ChEBI" id="CHEBI:29105"/>
        <note>catalytic</note>
    </ligand>
</feature>
<evidence type="ECO:0000256" key="1">
    <source>
        <dbReference type="ARBA" id="ARBA00012784"/>
    </source>
</evidence>
<gene>
    <name evidence="9 11" type="primary">add</name>
    <name evidence="11" type="ORF">K0T92_00140</name>
</gene>
<dbReference type="Pfam" id="PF00962">
    <property type="entry name" value="A_deaminase"/>
    <property type="match status" value="1"/>
</dbReference>
<dbReference type="PANTHER" id="PTHR11409">
    <property type="entry name" value="ADENOSINE DEAMINASE"/>
    <property type="match status" value="1"/>
</dbReference>
<feature type="binding site" evidence="9">
    <location>
        <position position="24"/>
    </location>
    <ligand>
        <name>substrate</name>
    </ligand>
</feature>
<dbReference type="HAMAP" id="MF_00540">
    <property type="entry name" value="A_deaminase"/>
    <property type="match status" value="1"/>
</dbReference>
<evidence type="ECO:0000313" key="12">
    <source>
        <dbReference type="Proteomes" id="UP000812277"/>
    </source>
</evidence>
<feature type="binding site" evidence="9">
    <location>
        <position position="22"/>
    </location>
    <ligand>
        <name>substrate</name>
    </ligand>
</feature>
<accession>A0ABS7CZW2</accession>
<feature type="active site" description="Proton donor" evidence="9">
    <location>
        <position position="208"/>
    </location>
</feature>
<keyword evidence="5 9" id="KW-0546">Nucleotide metabolism</keyword>
<comment type="similarity">
    <text evidence="9">Belongs to the metallo-dependent hydrolases superfamily. Adenosine and AMP deaminases family. Adenosine deaminase subfamily.</text>
</comment>
<dbReference type="InterPro" id="IPR006330">
    <property type="entry name" value="Ado/ade_deaminase"/>
</dbReference>
<dbReference type="EMBL" id="JAHZIJ010000001">
    <property type="protein sequence ID" value="MBW7473144.1"/>
    <property type="molecule type" value="Genomic_DNA"/>
</dbReference>
<dbReference type="Proteomes" id="UP000812277">
    <property type="component" value="Unassembled WGS sequence"/>
</dbReference>
<dbReference type="GO" id="GO:0016787">
    <property type="term" value="F:hydrolase activity"/>
    <property type="evidence" value="ECO:0007669"/>
    <property type="project" value="UniProtKB-KW"/>
</dbReference>
<keyword evidence="12" id="KW-1185">Reference proteome</keyword>
<feature type="binding site" evidence="9">
    <location>
        <position position="286"/>
    </location>
    <ligand>
        <name>Zn(2+)</name>
        <dbReference type="ChEBI" id="CHEBI:29105"/>
        <note>catalytic</note>
    </ligand>
</feature>
<sequence length="355" mass="38841">MTGSLPMELFISRMPKVDLHVHLDGSVKPETVLELAAAQGRQLPAGDVQGLLPYMQVEEQCESLKQYLSKFDFVLQFLQTAEALERTAFEVVEQAARHNCKYVEVRFAPQLHRQGGLTVDDTIRHVIAGLKRGEEAFGIGARAIAICMRHDSLPNNSVVIEAAARFLDQGLVAVDLAGDEAGFPAAGFHELFGIARQRGIPVTIHAGEAAGPDNIYEAIVHLGATRIGHGITLRDDPAVLELVKERQIVLEMCPVSNIQTKAVPDWASYPVREYYDQGLAITIHTDNMTVSGTNLTKEYEIVADRFGFTAVELAAIVMNGVNAAFLPDEQKQSLREAVGNEFRALGLEMKLGNRG</sequence>
<dbReference type="InterPro" id="IPR032466">
    <property type="entry name" value="Metal_Hydrolase"/>
</dbReference>
<feature type="binding site" evidence="9">
    <location>
        <position position="20"/>
    </location>
    <ligand>
        <name>Zn(2+)</name>
        <dbReference type="ChEBI" id="CHEBI:29105"/>
        <note>catalytic</note>
    </ligand>
</feature>
<evidence type="ECO:0000256" key="3">
    <source>
        <dbReference type="ARBA" id="ARBA00022801"/>
    </source>
</evidence>
<evidence type="ECO:0000256" key="5">
    <source>
        <dbReference type="ARBA" id="ARBA00023080"/>
    </source>
</evidence>
<feature type="binding site" evidence="9">
    <location>
        <position position="205"/>
    </location>
    <ligand>
        <name>Zn(2+)</name>
        <dbReference type="ChEBI" id="CHEBI:29105"/>
        <note>catalytic</note>
    </ligand>
</feature>
<name>A0ABS7CZW2_9BACL</name>
<dbReference type="EC" id="3.5.4.4" evidence="1 9"/>
<protein>
    <recommendedName>
        <fullName evidence="1 9">Adenosine deaminase</fullName>
        <ecNumber evidence="1 9">3.5.4.4</ecNumber>
    </recommendedName>
    <alternativeName>
        <fullName evidence="6 9">Adenosine aminohydrolase</fullName>
    </alternativeName>
</protein>
<evidence type="ECO:0000256" key="8">
    <source>
        <dbReference type="ARBA" id="ARBA00049213"/>
    </source>
</evidence>
<feature type="site" description="Important for catalytic activity" evidence="9">
    <location>
        <position position="229"/>
    </location>
</feature>
<comment type="caution">
    <text evidence="9">Lacks conserved residue(s) required for the propagation of feature annotation.</text>
</comment>
<dbReference type="InterPro" id="IPR001365">
    <property type="entry name" value="A_deaminase_dom"/>
</dbReference>
<comment type="caution">
    <text evidence="11">The sequence shown here is derived from an EMBL/GenBank/DDBJ whole genome shotgun (WGS) entry which is preliminary data.</text>
</comment>
<evidence type="ECO:0000256" key="9">
    <source>
        <dbReference type="HAMAP-Rule" id="MF_00540"/>
    </source>
</evidence>
<proteinExistence type="inferred from homology"/>
<keyword evidence="2 9" id="KW-0479">Metal-binding</keyword>
<evidence type="ECO:0000256" key="2">
    <source>
        <dbReference type="ARBA" id="ARBA00022723"/>
    </source>
</evidence>
<dbReference type="Gene3D" id="3.20.20.140">
    <property type="entry name" value="Metal-dependent hydrolases"/>
    <property type="match status" value="1"/>
</dbReference>
<organism evidence="11 12">
    <name type="scientific">Paenibacillus oenotherae</name>
    <dbReference type="NCBI Taxonomy" id="1435645"/>
    <lineage>
        <taxon>Bacteria</taxon>
        <taxon>Bacillati</taxon>
        <taxon>Bacillota</taxon>
        <taxon>Bacilli</taxon>
        <taxon>Bacillales</taxon>
        <taxon>Paenibacillaceae</taxon>
        <taxon>Paenibacillus</taxon>
    </lineage>
</organism>